<dbReference type="EMBL" id="RXIL01000136">
    <property type="protein sequence ID" value="RZN67479.1"/>
    <property type="molecule type" value="Genomic_DNA"/>
</dbReference>
<gene>
    <name evidence="3" type="primary">bchH</name>
    <name evidence="3" type="ORF">EF807_07590</name>
</gene>
<organism evidence="3 4">
    <name type="scientific">Candidatus Methanolliviera hydrocarbonicum</name>
    <dbReference type="NCBI Taxonomy" id="2491085"/>
    <lineage>
        <taxon>Archaea</taxon>
        <taxon>Methanobacteriati</taxon>
        <taxon>Methanobacteriota</taxon>
        <taxon>Candidatus Methanoliparia</taxon>
        <taxon>Candidatus Methanoliparales</taxon>
        <taxon>Candidatus Methanollivieraceae</taxon>
        <taxon>Candidatus Methanolliviera</taxon>
    </lineage>
</organism>
<evidence type="ECO:0000313" key="4">
    <source>
        <dbReference type="Proteomes" id="UP000320766"/>
    </source>
</evidence>
<dbReference type="InterPro" id="IPR011771">
    <property type="entry name" value="BchH"/>
</dbReference>
<dbReference type="EC" id="6.6.1.1" evidence="3"/>
<dbReference type="PANTHER" id="PTHR44119">
    <property type="entry name" value="MAGNESIUM-CHELATASE SUBUNIT CHLH, CHLOROPLASTIC"/>
    <property type="match status" value="1"/>
</dbReference>
<proteinExistence type="inferred from homology"/>
<dbReference type="Pfam" id="PF02514">
    <property type="entry name" value="CobN-Mg_chel"/>
    <property type="match status" value="1"/>
</dbReference>
<evidence type="ECO:0000256" key="1">
    <source>
        <dbReference type="ARBA" id="ARBA00010851"/>
    </source>
</evidence>
<comment type="similarity">
    <text evidence="1">Belongs to the Mg-chelatase subunit H family.</text>
</comment>
<evidence type="ECO:0000259" key="2">
    <source>
        <dbReference type="Pfam" id="PF02514"/>
    </source>
</evidence>
<dbReference type="GO" id="GO:0015995">
    <property type="term" value="P:chlorophyll biosynthetic process"/>
    <property type="evidence" value="ECO:0007669"/>
    <property type="project" value="InterPro"/>
</dbReference>
<dbReference type="InterPro" id="IPR003672">
    <property type="entry name" value="CobN/Mg_chltase"/>
</dbReference>
<dbReference type="NCBIfam" id="TIGR02025">
    <property type="entry name" value="BchH"/>
    <property type="match status" value="1"/>
</dbReference>
<feature type="domain" description="CobN/magnesium chelatase" evidence="2">
    <location>
        <begin position="219"/>
        <end position="1307"/>
    </location>
</feature>
<comment type="caution">
    <text evidence="3">The sequence shown here is derived from an EMBL/GenBank/DDBJ whole genome shotgun (WGS) entry which is preliminary data.</text>
</comment>
<reference evidence="3 4" key="1">
    <citation type="journal article" date="2019" name="Nat. Microbiol.">
        <title>Wide diversity of methane and short-chain alkane metabolisms in uncultured archaea.</title>
        <authorList>
            <person name="Borrel G."/>
            <person name="Adam P.S."/>
            <person name="McKay L.J."/>
            <person name="Chen L.X."/>
            <person name="Sierra-Garcia I.N."/>
            <person name="Sieber C.M."/>
            <person name="Letourneur Q."/>
            <person name="Ghozlane A."/>
            <person name="Andersen G.L."/>
            <person name="Li W.J."/>
            <person name="Hallam S.J."/>
            <person name="Muyzer G."/>
            <person name="de Oliveira V.M."/>
            <person name="Inskeep W.P."/>
            <person name="Banfield J.F."/>
            <person name="Gribaldo S."/>
        </authorList>
    </citation>
    <scope>NUCLEOTIDE SEQUENCE [LARGE SCALE GENOMIC DNA]</scope>
    <source>
        <strain evidence="3">NM1b</strain>
    </source>
</reference>
<accession>A0A520KV19</accession>
<protein>
    <submittedName>
        <fullName evidence="3">Magnesium chelatase subunit H</fullName>
        <ecNumber evidence="3">6.6.1.1</ecNumber>
    </submittedName>
</protein>
<keyword evidence="3" id="KW-0436">Ligase</keyword>
<name>A0A520KV19_9EURY</name>
<dbReference type="PANTHER" id="PTHR44119:SF4">
    <property type="entry name" value="AEROBIC COBALTOCHELATASE SUBUNIT COBN"/>
    <property type="match status" value="1"/>
</dbReference>
<dbReference type="CDD" id="cd10150">
    <property type="entry name" value="CobN_like"/>
    <property type="match status" value="1"/>
</dbReference>
<dbReference type="GO" id="GO:0016851">
    <property type="term" value="F:magnesium chelatase activity"/>
    <property type="evidence" value="ECO:0007669"/>
    <property type="project" value="UniProtKB-EC"/>
</dbReference>
<sequence>MEKTKITYVSFLGSIELVEALKEINNEYGDVIDLKVYGTHDIEKELIDLDVFKSDLVTSHIVFIDGRGGDLIAQMISEILSGADNTVLTMPPAMGFGSYYGSPMDGVMVRMGYIRSETFTDATKSSILCRENGTFSHATKGKRISRLINSKSFRRFLKSIVKIIDEETDVDAIIDRFDMTSMKDPGKFVDIIEKMGPLMKYLPGLGVLRDFKNMLFITKYFFSSSKENMKNLLLLLASEYGNLKAKVKIDPPISQEEDVIYHPDAPHLFDRLEDYERWRGMRKNATVGMIFYGGQFFGWSHPTVDLFIKTLEEDVNVICVLAKDLSYWKIMEKFFFKDEKPIIDLFLWAPAYHRMTGGPLWGGPKELFKVLKKLNVPVLAPFGMCITPLEMWEKEKIIAPLDELCGVMAPELDGAIEPLPTLAVADQIDSDTGVRFVQALPIEDRCIKSCRRALRWIELKKKANEDKKVAIVIYNYPPGEGNLGGGAGYLDVFGSLLSLLKEMKEEGYTLDVPEKKEDLLNLFMDNGQVNSGDWTSMEETANYAVKISRERYEEWLYGIPTVPREKMIDSWGDPPGEIMTHEQNILIPGVDLGNVFIGLQPSLGMYENPEEALKAYHDKNTAPNHQYLAFYKWVEEEFDVVIHFGTHGTLEFREGKEVGMSKDCFPDILIGDMPNIYVYMVDNTSEATIAKRRSYALMISHASPAYMVSDAYDEYAELDDLLQEYHRARTRDPQRAKIVHEDIMEKAKDLHLGGSVEDIYDKIFEMKRSIIPKGLHCLGDNLNEDGIIEYVTFALRYDRGDVKSLYRIIAEEEGYSYLDLLKHPGRVSNHKTHAQVLEDIEEVVMQIVEELMSRRDVPSVAGSMFSSFGKNTREEIKKTLSFALDLIERAESCDEIGAVLNALNGGYILPNKGGDMVRLPEVLPTGRNIYGFDPTKIPTAAAYERGAQIAEQTLEEYFKREGRYPDSVGIVLWGFETSNTEGETIGQILRLIGVEVVSGLTDERCGWGYFSDLKIIPLEELGRPRIDVMMNICGMFRDMFPNLLELLDKAFKMVSELGESENENLVAKHTTELKEKAFELGIDPEICHLRTFGPSDSEYGTIMPSLIESSQWESEDDLADEYIFGMKHLYGKNISGKDAKKIFEYHASNVEVVSQVRDFTDFEITDLDHYYEFSGGLSTAVKKISGKRPYMLISDTTKETIKTEDIADAIERGIRTRTVNPRWIDEMLKHGYDGALNIEDRVEYVLGLAATTNKVANWIWDEIADRIIFDDRIRKKMEESNPWAMEDIIEHLLEAERRKYWETTEEELEKIKNMYLEVEGWIEERGEEKPKAWRNSLREKYEEEY</sequence>
<dbReference type="Proteomes" id="UP000320766">
    <property type="component" value="Unassembled WGS sequence"/>
</dbReference>
<evidence type="ECO:0000313" key="3">
    <source>
        <dbReference type="EMBL" id="RZN67479.1"/>
    </source>
</evidence>